<organism evidence="7 8">
    <name type="scientific">Entomortierella parvispora</name>
    <dbReference type="NCBI Taxonomy" id="205924"/>
    <lineage>
        <taxon>Eukaryota</taxon>
        <taxon>Fungi</taxon>
        <taxon>Fungi incertae sedis</taxon>
        <taxon>Mucoromycota</taxon>
        <taxon>Mortierellomycotina</taxon>
        <taxon>Mortierellomycetes</taxon>
        <taxon>Mortierellales</taxon>
        <taxon>Mortierellaceae</taxon>
        <taxon>Entomortierella</taxon>
    </lineage>
</organism>
<feature type="compositionally biased region" description="Polar residues" evidence="5">
    <location>
        <begin position="442"/>
        <end position="452"/>
    </location>
</feature>
<comment type="subcellular location">
    <subcellularLocation>
        <location evidence="1">Membrane</location>
        <topology evidence="1">Multi-pass membrane protein</topology>
    </subcellularLocation>
</comment>
<feature type="region of interest" description="Disordered" evidence="5">
    <location>
        <begin position="348"/>
        <end position="452"/>
    </location>
</feature>
<gene>
    <name evidence="7" type="ORF">EMPS_00225</name>
</gene>
<feature type="transmembrane region" description="Helical" evidence="6">
    <location>
        <begin position="113"/>
        <end position="134"/>
    </location>
</feature>
<name>A0A9P3GZX8_9FUNG</name>
<evidence type="ECO:0000256" key="5">
    <source>
        <dbReference type="SAM" id="MobiDB-lite"/>
    </source>
</evidence>
<feature type="compositionally biased region" description="Low complexity" evidence="5">
    <location>
        <begin position="352"/>
        <end position="364"/>
    </location>
</feature>
<feature type="compositionally biased region" description="Low complexity" evidence="5">
    <location>
        <begin position="379"/>
        <end position="393"/>
    </location>
</feature>
<evidence type="ECO:0000256" key="1">
    <source>
        <dbReference type="ARBA" id="ARBA00004141"/>
    </source>
</evidence>
<dbReference type="EMBL" id="BQFW01000001">
    <property type="protein sequence ID" value="GJJ67879.1"/>
    <property type="molecule type" value="Genomic_DNA"/>
</dbReference>
<dbReference type="Pfam" id="PF03619">
    <property type="entry name" value="Solute_trans_a"/>
    <property type="match status" value="1"/>
</dbReference>
<protein>
    <submittedName>
        <fullName evidence="7">Uncharacterized protein</fullName>
    </submittedName>
</protein>
<accession>A0A9P3GZX8</accession>
<keyword evidence="8" id="KW-1185">Reference proteome</keyword>
<evidence type="ECO:0000313" key="8">
    <source>
        <dbReference type="Proteomes" id="UP000827284"/>
    </source>
</evidence>
<comment type="caution">
    <text evidence="7">The sequence shown here is derived from an EMBL/GenBank/DDBJ whole genome shotgun (WGS) entry which is preliminary data.</text>
</comment>
<keyword evidence="4 6" id="KW-0472">Membrane</keyword>
<evidence type="ECO:0000256" key="2">
    <source>
        <dbReference type="ARBA" id="ARBA00022692"/>
    </source>
</evidence>
<dbReference type="GO" id="GO:0016020">
    <property type="term" value="C:membrane"/>
    <property type="evidence" value="ECO:0007669"/>
    <property type="project" value="UniProtKB-SubCell"/>
</dbReference>
<evidence type="ECO:0000256" key="6">
    <source>
        <dbReference type="SAM" id="Phobius"/>
    </source>
</evidence>
<evidence type="ECO:0000313" key="7">
    <source>
        <dbReference type="EMBL" id="GJJ67879.1"/>
    </source>
</evidence>
<dbReference type="SMART" id="SM01417">
    <property type="entry name" value="Solute_trans_a"/>
    <property type="match status" value="1"/>
</dbReference>
<dbReference type="InterPro" id="IPR005178">
    <property type="entry name" value="Ostalpha/TMEM184C"/>
</dbReference>
<proteinExistence type="predicted"/>
<feature type="transmembrane region" description="Helical" evidence="6">
    <location>
        <begin position="70"/>
        <end position="92"/>
    </location>
</feature>
<dbReference type="PANTHER" id="PTHR23423">
    <property type="entry name" value="ORGANIC SOLUTE TRANSPORTER-RELATED"/>
    <property type="match status" value="1"/>
</dbReference>
<reference evidence="7" key="2">
    <citation type="journal article" date="2022" name="Microbiol. Resour. Announc.">
        <title>Whole-Genome Sequence of Entomortierella parvispora E1425, a Mucoromycotan Fungus Associated with Burkholderiaceae-Related Endosymbiotic Bacteria.</title>
        <authorList>
            <person name="Herlambang A."/>
            <person name="Guo Y."/>
            <person name="Takashima Y."/>
            <person name="Narisawa K."/>
            <person name="Ohta H."/>
            <person name="Nishizawa T."/>
        </authorList>
    </citation>
    <scope>NUCLEOTIDE SEQUENCE</scope>
    <source>
        <strain evidence="7">E1425</strain>
    </source>
</reference>
<reference evidence="7" key="1">
    <citation type="submission" date="2021-11" db="EMBL/GenBank/DDBJ databases">
        <authorList>
            <person name="Herlambang A."/>
            <person name="Guo Y."/>
            <person name="Takashima Y."/>
            <person name="Nishizawa T."/>
        </authorList>
    </citation>
    <scope>NUCLEOTIDE SEQUENCE</scope>
    <source>
        <strain evidence="7">E1425</strain>
    </source>
</reference>
<feature type="region of interest" description="Disordered" evidence="5">
    <location>
        <begin position="266"/>
        <end position="285"/>
    </location>
</feature>
<keyword evidence="2 6" id="KW-0812">Transmembrane</keyword>
<dbReference type="Proteomes" id="UP000827284">
    <property type="component" value="Unassembled WGS sequence"/>
</dbReference>
<dbReference type="OrthoDB" id="5348404at2759"/>
<dbReference type="AlphaFoldDB" id="A0A9P3GZX8"/>
<keyword evidence="3 6" id="KW-1133">Transmembrane helix</keyword>
<evidence type="ECO:0000256" key="3">
    <source>
        <dbReference type="ARBA" id="ARBA00022989"/>
    </source>
</evidence>
<evidence type="ECO:0000256" key="4">
    <source>
        <dbReference type="ARBA" id="ARBA00023136"/>
    </source>
</evidence>
<sequence>MLHGRPYTQHVFPVNIFSGEVDVGDPYTFLFIKRGILQYVYVKPITAALTMVLKSANAYHEGSISLKSGYFWMMLISNLSVFLSLYCFSMFFMATKTDLEDFRPVPKFICIKAVLFLTFWQGIAIAILVATGLLHDCSPEIAVAFQDALICFEMSIASFGHLYAFSYKDYIDPEIPSARMPIYYALRDAFGIQDIIEDSRETLQGTRFTYRTFEPSEGVATIGRSRSGRIMAGLRYSAGGTSKYWLPLHTNSKPTEQESPLEEYDMTMTDEGPIRHGDKRRSYGRRAGDTVSLRFSDVDSEDGDGLEELFQSSKKLEHGDYNFPAIDVYDPNLDSQDEPGMERLQVFAQEGSSSSSSSSDPSRSYNDLLTHHERGVSESASTRSLYSETSSSAPSTLVSVESSTTGHSVKVRDGCVENVNGFVPPPPKAPRWKRQLRGTPSPVASSDKQVLK</sequence>
<feature type="compositionally biased region" description="Polar residues" evidence="5">
    <location>
        <begin position="394"/>
        <end position="407"/>
    </location>
</feature>